<protein>
    <recommendedName>
        <fullName evidence="2">DNA-directed DNA polymerase</fullName>
    </recommendedName>
</protein>
<dbReference type="EMBL" id="VSSQ01043047">
    <property type="protein sequence ID" value="MPM96695.1"/>
    <property type="molecule type" value="Genomic_DNA"/>
</dbReference>
<accession>A0A645E5B9</accession>
<comment type="caution">
    <text evidence="1">The sequence shown here is derived from an EMBL/GenBank/DDBJ whole genome shotgun (WGS) entry which is preliminary data.</text>
</comment>
<dbReference type="AlphaFoldDB" id="A0A645E5B9"/>
<name>A0A645E5B9_9ZZZZ</name>
<evidence type="ECO:0000313" key="1">
    <source>
        <dbReference type="EMBL" id="MPM96695.1"/>
    </source>
</evidence>
<gene>
    <name evidence="1" type="ORF">SDC9_143860</name>
</gene>
<reference evidence="1" key="1">
    <citation type="submission" date="2019-08" db="EMBL/GenBank/DDBJ databases">
        <authorList>
            <person name="Kucharzyk K."/>
            <person name="Murdoch R.W."/>
            <person name="Higgins S."/>
            <person name="Loffler F."/>
        </authorList>
    </citation>
    <scope>NUCLEOTIDE SEQUENCE</scope>
</reference>
<evidence type="ECO:0008006" key="2">
    <source>
        <dbReference type="Google" id="ProtNLM"/>
    </source>
</evidence>
<dbReference type="CDD" id="cd04485">
    <property type="entry name" value="DnaE_OBF"/>
    <property type="match status" value="1"/>
</dbReference>
<proteinExistence type="predicted"/>
<organism evidence="1">
    <name type="scientific">bioreactor metagenome</name>
    <dbReference type="NCBI Taxonomy" id="1076179"/>
    <lineage>
        <taxon>unclassified sequences</taxon>
        <taxon>metagenomes</taxon>
        <taxon>ecological metagenomes</taxon>
    </lineage>
</organism>
<sequence length="156" mass="17120">MIVGGLLTQCKQKPTRSGSGLMGYAVLEGITGSVEAVLFPRTLQQAGSLFVDDAPVLARGRLNIREDRTNSLLIDELKPLGEINRSLYIRFDSLPEDVMQKACAFLKRYSGETSVVLYDAAKKLGKGVPKEFYVTITDAFLAAAEDRFGKECVKLK</sequence>